<dbReference type="EMBL" id="AGNL01018288">
    <property type="protein sequence ID" value="EJK63365.1"/>
    <property type="molecule type" value="Genomic_DNA"/>
</dbReference>
<name>K0SDB8_THAOC</name>
<protein>
    <submittedName>
        <fullName evidence="1">Uncharacterized protein</fullName>
    </submittedName>
</protein>
<evidence type="ECO:0000313" key="1">
    <source>
        <dbReference type="EMBL" id="EJK63365.1"/>
    </source>
</evidence>
<dbReference type="AlphaFoldDB" id="K0SDB8"/>
<sequence length="113" mass="12169">MSFSSADLAEIIDKLGPAMKNNSITHFEVYECHLGVPEATFLFNTFGDMNSLEELCIDCEEEEGGVLAHLNDGAMAGCIPSLAACTGMRSLTLNYLNLSTISCAALRGVFPRM</sequence>
<dbReference type="Gene3D" id="3.80.10.10">
    <property type="entry name" value="Ribonuclease Inhibitor"/>
    <property type="match status" value="1"/>
</dbReference>
<feature type="non-terminal residue" evidence="1">
    <location>
        <position position="113"/>
    </location>
</feature>
<keyword evidence="2" id="KW-1185">Reference proteome</keyword>
<evidence type="ECO:0000313" key="2">
    <source>
        <dbReference type="Proteomes" id="UP000266841"/>
    </source>
</evidence>
<dbReference type="SUPFAM" id="SSF52047">
    <property type="entry name" value="RNI-like"/>
    <property type="match status" value="1"/>
</dbReference>
<dbReference type="InterPro" id="IPR032675">
    <property type="entry name" value="LRR_dom_sf"/>
</dbReference>
<organism evidence="1 2">
    <name type="scientific">Thalassiosira oceanica</name>
    <name type="common">Marine diatom</name>
    <dbReference type="NCBI Taxonomy" id="159749"/>
    <lineage>
        <taxon>Eukaryota</taxon>
        <taxon>Sar</taxon>
        <taxon>Stramenopiles</taxon>
        <taxon>Ochrophyta</taxon>
        <taxon>Bacillariophyta</taxon>
        <taxon>Coscinodiscophyceae</taxon>
        <taxon>Thalassiosirophycidae</taxon>
        <taxon>Thalassiosirales</taxon>
        <taxon>Thalassiosiraceae</taxon>
        <taxon>Thalassiosira</taxon>
    </lineage>
</organism>
<dbReference type="OrthoDB" id="333024at2759"/>
<gene>
    <name evidence="1" type="ORF">THAOC_15977</name>
</gene>
<comment type="caution">
    <text evidence="1">The sequence shown here is derived from an EMBL/GenBank/DDBJ whole genome shotgun (WGS) entry which is preliminary data.</text>
</comment>
<reference evidence="1 2" key="1">
    <citation type="journal article" date="2012" name="Genome Biol.">
        <title>Genome and low-iron response of an oceanic diatom adapted to chronic iron limitation.</title>
        <authorList>
            <person name="Lommer M."/>
            <person name="Specht M."/>
            <person name="Roy A.S."/>
            <person name="Kraemer L."/>
            <person name="Andreson R."/>
            <person name="Gutowska M.A."/>
            <person name="Wolf J."/>
            <person name="Bergner S.V."/>
            <person name="Schilhabel M.B."/>
            <person name="Klostermeier U.C."/>
            <person name="Beiko R.G."/>
            <person name="Rosenstiel P."/>
            <person name="Hippler M."/>
            <person name="Laroche J."/>
        </authorList>
    </citation>
    <scope>NUCLEOTIDE SEQUENCE [LARGE SCALE GENOMIC DNA]</scope>
    <source>
        <strain evidence="1 2">CCMP1005</strain>
    </source>
</reference>
<dbReference type="Proteomes" id="UP000266841">
    <property type="component" value="Unassembled WGS sequence"/>
</dbReference>
<accession>K0SDB8</accession>
<proteinExistence type="predicted"/>